<keyword evidence="7" id="KW-1185">Reference proteome</keyword>
<evidence type="ECO:0000256" key="4">
    <source>
        <dbReference type="PROSITE-ProRule" id="PRU00335"/>
    </source>
</evidence>
<evidence type="ECO:0000256" key="1">
    <source>
        <dbReference type="ARBA" id="ARBA00023015"/>
    </source>
</evidence>
<dbReference type="KEGG" id="bse:Bsel_2673"/>
<dbReference type="InterPro" id="IPR009057">
    <property type="entry name" value="Homeodomain-like_sf"/>
</dbReference>
<dbReference type="AlphaFoldDB" id="D6XYA3"/>
<dbReference type="PANTHER" id="PTHR47506:SF3">
    <property type="entry name" value="HTH-TYPE TRANSCRIPTIONAL REGULATOR LMRA"/>
    <property type="match status" value="1"/>
</dbReference>
<dbReference type="SUPFAM" id="SSF48498">
    <property type="entry name" value="Tetracyclin repressor-like, C-terminal domain"/>
    <property type="match status" value="1"/>
</dbReference>
<dbReference type="PRINTS" id="PR00455">
    <property type="entry name" value="HTHTETR"/>
</dbReference>
<reference evidence="6" key="1">
    <citation type="submission" date="2009-10" db="EMBL/GenBank/DDBJ databases">
        <title>Complete sequence of Bacillus selenitireducens MLS10.</title>
        <authorList>
            <consortium name="US DOE Joint Genome Institute"/>
            <person name="Lucas S."/>
            <person name="Copeland A."/>
            <person name="Lapidus A."/>
            <person name="Glavina del Rio T."/>
            <person name="Dalin E."/>
            <person name="Tice H."/>
            <person name="Bruce D."/>
            <person name="Goodwin L."/>
            <person name="Pitluck S."/>
            <person name="Sims D."/>
            <person name="Brettin T."/>
            <person name="Detter J.C."/>
            <person name="Han C."/>
            <person name="Larimer F."/>
            <person name="Land M."/>
            <person name="Hauser L."/>
            <person name="Kyrpides N."/>
            <person name="Ovchinnikova G."/>
            <person name="Stolz J."/>
        </authorList>
    </citation>
    <scope>NUCLEOTIDE SEQUENCE [LARGE SCALE GENOMIC DNA]</scope>
    <source>
        <strain evidence="6">MLS10</strain>
    </source>
</reference>
<gene>
    <name evidence="6" type="ordered locus">Bsel_2673</name>
</gene>
<feature type="DNA-binding region" description="H-T-H motif" evidence="4">
    <location>
        <begin position="28"/>
        <end position="47"/>
    </location>
</feature>
<dbReference type="Pfam" id="PF21993">
    <property type="entry name" value="TetR_C_13_2"/>
    <property type="match status" value="1"/>
</dbReference>
<dbReference type="Proteomes" id="UP000000271">
    <property type="component" value="Chromosome"/>
</dbReference>
<dbReference type="OrthoDB" id="9814200at2"/>
<dbReference type="InterPro" id="IPR036271">
    <property type="entry name" value="Tet_transcr_reg_TetR-rel_C_sf"/>
</dbReference>
<feature type="domain" description="HTH tetR-type" evidence="5">
    <location>
        <begin position="5"/>
        <end position="65"/>
    </location>
</feature>
<evidence type="ECO:0000256" key="2">
    <source>
        <dbReference type="ARBA" id="ARBA00023125"/>
    </source>
</evidence>
<keyword evidence="1" id="KW-0805">Transcription regulation</keyword>
<dbReference type="HOGENOM" id="CLU_069356_28_1_9"/>
<dbReference type="PROSITE" id="PS50977">
    <property type="entry name" value="HTH_TETR_2"/>
    <property type="match status" value="1"/>
</dbReference>
<dbReference type="PANTHER" id="PTHR47506">
    <property type="entry name" value="TRANSCRIPTIONAL REGULATORY PROTEIN"/>
    <property type="match status" value="1"/>
</dbReference>
<keyword evidence="3" id="KW-0804">Transcription</keyword>
<evidence type="ECO:0000256" key="3">
    <source>
        <dbReference type="ARBA" id="ARBA00023163"/>
    </source>
</evidence>
<dbReference type="RefSeq" id="WP_013173589.1">
    <property type="nucleotide sequence ID" value="NC_014219.1"/>
</dbReference>
<proteinExistence type="predicted"/>
<dbReference type="eggNOG" id="COG1309">
    <property type="taxonomic scope" value="Bacteria"/>
</dbReference>
<keyword evidence="2 4" id="KW-0238">DNA-binding</keyword>
<evidence type="ECO:0000259" key="5">
    <source>
        <dbReference type="PROSITE" id="PS50977"/>
    </source>
</evidence>
<organism evidence="6 7">
    <name type="scientific">Bacillus selenitireducens (strain ATCC 700615 / DSM 15326 / MLS10)</name>
    <dbReference type="NCBI Taxonomy" id="439292"/>
    <lineage>
        <taxon>Bacteria</taxon>
        <taxon>Bacillati</taxon>
        <taxon>Bacillota</taxon>
        <taxon>Bacilli</taxon>
        <taxon>Bacillales</taxon>
        <taxon>Bacillaceae</taxon>
        <taxon>Salisediminibacterium</taxon>
    </lineage>
</organism>
<dbReference type="InterPro" id="IPR054156">
    <property type="entry name" value="YxaF_TetR_C"/>
</dbReference>
<name>D6XYA3_BACIE</name>
<dbReference type="Pfam" id="PF00440">
    <property type="entry name" value="TetR_N"/>
    <property type="match status" value="1"/>
</dbReference>
<dbReference type="Gene3D" id="1.10.357.10">
    <property type="entry name" value="Tetracycline Repressor, domain 2"/>
    <property type="match status" value="1"/>
</dbReference>
<accession>D6XYA3</accession>
<evidence type="ECO:0000313" key="6">
    <source>
        <dbReference type="EMBL" id="ADI00172.1"/>
    </source>
</evidence>
<dbReference type="STRING" id="439292.Bsel_2673"/>
<dbReference type="GO" id="GO:0003677">
    <property type="term" value="F:DNA binding"/>
    <property type="evidence" value="ECO:0007669"/>
    <property type="project" value="UniProtKB-UniRule"/>
</dbReference>
<dbReference type="EMBL" id="CP001791">
    <property type="protein sequence ID" value="ADI00172.1"/>
    <property type="molecule type" value="Genomic_DNA"/>
</dbReference>
<evidence type="ECO:0000313" key="7">
    <source>
        <dbReference type="Proteomes" id="UP000000271"/>
    </source>
</evidence>
<dbReference type="SUPFAM" id="SSF46689">
    <property type="entry name" value="Homeodomain-like"/>
    <property type="match status" value="1"/>
</dbReference>
<dbReference type="InterPro" id="IPR001647">
    <property type="entry name" value="HTH_TetR"/>
</dbReference>
<protein>
    <submittedName>
        <fullName evidence="6">Transcriptional regulator, TetR family</fullName>
    </submittedName>
</protein>
<sequence length="192" mass="21134">MPQQPNAKTNIIKAAAHLFQEQGYHGTGLNQIIAESGSPKGSLYHYFPKGKEELAVAAIERTSHEVRERLRAGLDAEKDPGTMLSDFVTAIADAYDHGHKENGLPVAAIALEMATQHESIRQACEQAYESWFQVLKEKLVESGVRHQDPAMLAEMCNALIEGAFISVRIKGHTEPLRQVASMIPLLVHKQNG</sequence>